<dbReference type="SUPFAM" id="SSF53474">
    <property type="entry name" value="alpha/beta-Hydrolases"/>
    <property type="match status" value="1"/>
</dbReference>
<proteinExistence type="predicted"/>
<evidence type="ECO:0000256" key="3">
    <source>
        <dbReference type="ARBA" id="ARBA00022490"/>
    </source>
</evidence>
<feature type="domain" description="EDS1 EP" evidence="8">
    <location>
        <begin position="408"/>
        <end position="605"/>
    </location>
</feature>
<dbReference type="Gene3D" id="3.40.50.1820">
    <property type="entry name" value="alpha/beta hydrolase"/>
    <property type="match status" value="1"/>
</dbReference>
<dbReference type="GO" id="GO:0005634">
    <property type="term" value="C:nucleus"/>
    <property type="evidence" value="ECO:0007669"/>
    <property type="project" value="UniProtKB-SubCell"/>
</dbReference>
<gene>
    <name evidence="9" type="ORF">RIF29_10177</name>
</gene>
<dbReference type="InterPro" id="IPR002921">
    <property type="entry name" value="Fungal_lipase-type"/>
</dbReference>
<name>A0AAN9FVH7_CROPI</name>
<reference evidence="9 10" key="1">
    <citation type="submission" date="2024-01" db="EMBL/GenBank/DDBJ databases">
        <title>The genomes of 5 underutilized Papilionoideae crops provide insights into root nodulation and disease resistanc.</title>
        <authorList>
            <person name="Yuan L."/>
        </authorList>
    </citation>
    <scope>NUCLEOTIDE SEQUENCE [LARGE SCALE GENOMIC DNA]</scope>
    <source>
        <strain evidence="9">ZHUSHIDOU_FW_LH</strain>
        <tissue evidence="9">Leaf</tissue>
    </source>
</reference>
<evidence type="ECO:0000256" key="1">
    <source>
        <dbReference type="ARBA" id="ARBA00004123"/>
    </source>
</evidence>
<evidence type="ECO:0000313" key="10">
    <source>
        <dbReference type="Proteomes" id="UP001372338"/>
    </source>
</evidence>
<keyword evidence="5" id="KW-0611">Plant defense</keyword>
<dbReference type="Pfam" id="PF01764">
    <property type="entry name" value="Lipase_3"/>
    <property type="match status" value="1"/>
</dbReference>
<keyword evidence="6" id="KW-0539">Nucleus</keyword>
<evidence type="ECO:0000313" key="9">
    <source>
        <dbReference type="EMBL" id="KAK7281856.1"/>
    </source>
</evidence>
<dbReference type="InterPro" id="IPR029058">
    <property type="entry name" value="AB_hydrolase_fold"/>
</dbReference>
<dbReference type="GO" id="GO:0006952">
    <property type="term" value="P:defense response"/>
    <property type="evidence" value="ECO:0007669"/>
    <property type="project" value="UniProtKB-KW"/>
</dbReference>
<comment type="subcellular location">
    <subcellularLocation>
        <location evidence="2">Cytoplasm</location>
    </subcellularLocation>
    <subcellularLocation>
        <location evidence="1">Nucleus</location>
    </subcellularLocation>
</comment>
<dbReference type="GO" id="GO:0005737">
    <property type="term" value="C:cytoplasm"/>
    <property type="evidence" value="ECO:0007669"/>
    <property type="project" value="UniProtKB-SubCell"/>
</dbReference>
<feature type="domain" description="Fungal lipase-type" evidence="7">
    <location>
        <begin position="90"/>
        <end position="192"/>
    </location>
</feature>
<protein>
    <submittedName>
        <fullName evidence="9">Uncharacterized protein</fullName>
    </submittedName>
</protein>
<dbReference type="GO" id="GO:0016787">
    <property type="term" value="F:hydrolase activity"/>
    <property type="evidence" value="ECO:0007669"/>
    <property type="project" value="UniProtKB-KW"/>
</dbReference>
<dbReference type="GO" id="GO:0006629">
    <property type="term" value="P:lipid metabolic process"/>
    <property type="evidence" value="ECO:0007669"/>
    <property type="project" value="InterPro"/>
</dbReference>
<keyword evidence="10" id="KW-1185">Reference proteome</keyword>
<dbReference type="AlphaFoldDB" id="A0AAN9FVH7"/>
<keyword evidence="3" id="KW-0963">Cytoplasm</keyword>
<evidence type="ECO:0000256" key="2">
    <source>
        <dbReference type="ARBA" id="ARBA00004496"/>
    </source>
</evidence>
<evidence type="ECO:0000256" key="6">
    <source>
        <dbReference type="ARBA" id="ARBA00023242"/>
    </source>
</evidence>
<evidence type="ECO:0000256" key="5">
    <source>
        <dbReference type="ARBA" id="ARBA00022821"/>
    </source>
</evidence>
<accession>A0AAN9FVH7</accession>
<dbReference type="PANTHER" id="PTHR47090:SF2">
    <property type="entry name" value="PROTEIN EDS1-RELATED"/>
    <property type="match status" value="1"/>
</dbReference>
<organism evidence="9 10">
    <name type="scientific">Crotalaria pallida</name>
    <name type="common">Smooth rattlebox</name>
    <name type="synonym">Crotalaria striata</name>
    <dbReference type="NCBI Taxonomy" id="3830"/>
    <lineage>
        <taxon>Eukaryota</taxon>
        <taxon>Viridiplantae</taxon>
        <taxon>Streptophyta</taxon>
        <taxon>Embryophyta</taxon>
        <taxon>Tracheophyta</taxon>
        <taxon>Spermatophyta</taxon>
        <taxon>Magnoliopsida</taxon>
        <taxon>eudicotyledons</taxon>
        <taxon>Gunneridae</taxon>
        <taxon>Pentapetalae</taxon>
        <taxon>rosids</taxon>
        <taxon>fabids</taxon>
        <taxon>Fabales</taxon>
        <taxon>Fabaceae</taxon>
        <taxon>Papilionoideae</taxon>
        <taxon>50 kb inversion clade</taxon>
        <taxon>genistoids sensu lato</taxon>
        <taxon>core genistoids</taxon>
        <taxon>Crotalarieae</taxon>
        <taxon>Crotalaria</taxon>
    </lineage>
</organism>
<evidence type="ECO:0000256" key="4">
    <source>
        <dbReference type="ARBA" id="ARBA00022801"/>
    </source>
</evidence>
<dbReference type="Proteomes" id="UP001372338">
    <property type="component" value="Unassembled WGS sequence"/>
</dbReference>
<dbReference type="EMBL" id="JAYWIO010000002">
    <property type="protein sequence ID" value="KAK7281856.1"/>
    <property type="molecule type" value="Genomic_DNA"/>
</dbReference>
<dbReference type="InterPro" id="IPR044214">
    <property type="entry name" value="EDS1-like"/>
</dbReference>
<keyword evidence="4" id="KW-0378">Hydrolase</keyword>
<sequence>MAEQRSGEQIERAFALAWKHKASDKPYHLDKSGRNNEVIIITFPASGSIRDWYSGKAFGDTKVNLKLFPSLRSIGNDEAAFVNEEFQRRFDAILGLAKPSFADEVDKAIGKQKQIVFTGHSSGAPLAILATLWTLDKYLTPKSHGGIPPLCVTFGSPLIGNHILSHATRRENWSSYFLHFVMRYDVVPRIFFSPLSAFDQRFEAISQFFNPAKSTRSFTNESIGRDAAAISEFYFSVMSNTAAVTNHAACKQMGSIDATLETIANFIPLSPYRPFGTYIFCTGNGNERKKIVVRNPDAVLQLLFFFAQLSTEEEVAQVAHRSLQEHVVNGTELQQALGTQNVVYLDQLLKVPPGTDPSGRNNLTLNDLDLSISARLCLQAATLVEEGKRSNEVRMKKKIDSVDEKTKELAKYKETWEHQKLGYYDAFKVQEDPDEDFQANVKRLELAAVWDEIIELLRRYDLPDELEGKQEWIEIGTSFRRLVEPLDVSNYYRHLRHHEAGPYMNKGRPRRYRYAQRWLEHYKRKPEEAISESCFWAEVEDICYETGNNKSSFEDVKERVVKLEGQIKSWVDNGELGKDIFVKGSTLVKWWNALPSQHKQGSCIKDLINASGHY</sequence>
<dbReference type="InterPro" id="IPR041266">
    <property type="entry name" value="EDS1_EP"/>
</dbReference>
<evidence type="ECO:0000259" key="8">
    <source>
        <dbReference type="Pfam" id="PF18117"/>
    </source>
</evidence>
<evidence type="ECO:0000259" key="7">
    <source>
        <dbReference type="Pfam" id="PF01764"/>
    </source>
</evidence>
<dbReference type="PANTHER" id="PTHR47090">
    <property type="entry name" value="PROTEIN EDS1-RELATED"/>
    <property type="match status" value="1"/>
</dbReference>
<dbReference type="Pfam" id="PF18117">
    <property type="entry name" value="EDS1_EP"/>
    <property type="match status" value="1"/>
</dbReference>
<comment type="caution">
    <text evidence="9">The sequence shown here is derived from an EMBL/GenBank/DDBJ whole genome shotgun (WGS) entry which is preliminary data.</text>
</comment>